<evidence type="ECO:0000313" key="10">
    <source>
        <dbReference type="EMBL" id="KIY73221.1"/>
    </source>
</evidence>
<feature type="signal peptide" evidence="8">
    <location>
        <begin position="1"/>
        <end position="21"/>
    </location>
</feature>
<gene>
    <name evidence="10" type="ORF">CYLTODRAFT_366172</name>
</gene>
<organism evidence="10 11">
    <name type="scientific">Cylindrobasidium torrendii FP15055 ss-10</name>
    <dbReference type="NCBI Taxonomy" id="1314674"/>
    <lineage>
        <taxon>Eukaryota</taxon>
        <taxon>Fungi</taxon>
        <taxon>Dikarya</taxon>
        <taxon>Basidiomycota</taxon>
        <taxon>Agaricomycotina</taxon>
        <taxon>Agaricomycetes</taxon>
        <taxon>Agaricomycetidae</taxon>
        <taxon>Agaricales</taxon>
        <taxon>Marasmiineae</taxon>
        <taxon>Physalacriaceae</taxon>
        <taxon>Cylindrobasidium</taxon>
    </lineage>
</organism>
<dbReference type="PANTHER" id="PTHR15944:SF0">
    <property type="entry name" value="PRENYLCYSTEINE LYASE DOMAIN-CONTAINING PROTEIN"/>
    <property type="match status" value="1"/>
</dbReference>
<dbReference type="GO" id="GO:0030327">
    <property type="term" value="P:prenylated protein catabolic process"/>
    <property type="evidence" value="ECO:0007669"/>
    <property type="project" value="TreeGrafter"/>
</dbReference>
<keyword evidence="11" id="KW-1185">Reference proteome</keyword>
<sequence>MRPTHYRALGLLALSAARVAAWEFPSSLFQIPFLSAPELDVDSQQPEPPESTQNERTFESLVPPRIAIIGSGASGSSAAFWIAKARERHGLNVGIDIYEENGFVGGRTLSVHPYDNESYPVQELGAASFVKAAHLNLQRAADEFGFQLRDAVDPDSGVGIWDGEQMRFEVTPHFSLDFSNIISDMWRFGNAHDTANAVIDDATSKLLSLYSPLSARWSTVEELVELLNFTTHLSRDTTHYLKERQVEDAYIEEVIEPKTRSLYGQDTTEVHALAGIVAMLCPHSRVVGGISQIWEKFIESSNATLRLNTKVTKLRYKRYRDTPWRVQTSTGAEASYSAVLIAAPFHSTGISLPGALASQIPRQPYIRLHVALVVTKSERVNDKMFGRIGGAQGSFPEVVYTTNGAARDGGEASQITVISYLQQLSEEEWVVRVVSREEIPDETLKNVFNGHVSWVHRKTWDTAYPLLTPGQAVGPIRLDKGLYFVNSLEPMLPSMEAATVASRNIVDLVLQEQFNVSWCTSHPDSPLGRDSLLGWDY</sequence>
<evidence type="ECO:0000256" key="6">
    <source>
        <dbReference type="ARBA" id="ARBA00023002"/>
    </source>
</evidence>
<evidence type="ECO:0000256" key="1">
    <source>
        <dbReference type="ARBA" id="ARBA00001974"/>
    </source>
</evidence>
<evidence type="ECO:0000256" key="5">
    <source>
        <dbReference type="ARBA" id="ARBA00022827"/>
    </source>
</evidence>
<keyword evidence="5" id="KW-0274">FAD</keyword>
<dbReference type="InterPro" id="IPR036188">
    <property type="entry name" value="FAD/NAD-bd_sf"/>
</dbReference>
<evidence type="ECO:0000256" key="2">
    <source>
        <dbReference type="ARBA" id="ARBA00009967"/>
    </source>
</evidence>
<dbReference type="Pfam" id="PF13450">
    <property type="entry name" value="NAD_binding_8"/>
    <property type="match status" value="1"/>
</dbReference>
<keyword evidence="3" id="KW-0285">Flavoprotein</keyword>
<dbReference type="OrthoDB" id="437369at2759"/>
<dbReference type="GO" id="GO:0001735">
    <property type="term" value="F:prenylcysteine oxidase activity"/>
    <property type="evidence" value="ECO:0007669"/>
    <property type="project" value="InterPro"/>
</dbReference>
<keyword evidence="6" id="KW-0560">Oxidoreductase</keyword>
<dbReference type="InterPro" id="IPR010795">
    <property type="entry name" value="Prenylcys_lyase"/>
</dbReference>
<dbReference type="GO" id="GO:0030328">
    <property type="term" value="P:prenylcysteine catabolic process"/>
    <property type="evidence" value="ECO:0007669"/>
    <property type="project" value="InterPro"/>
</dbReference>
<name>A0A0D7BUE4_9AGAR</name>
<dbReference type="SUPFAM" id="SSF51905">
    <property type="entry name" value="FAD/NAD(P)-binding domain"/>
    <property type="match status" value="1"/>
</dbReference>
<proteinExistence type="inferred from homology"/>
<keyword evidence="4 8" id="KW-0732">Signal</keyword>
<dbReference type="EMBL" id="KN880437">
    <property type="protein sequence ID" value="KIY73221.1"/>
    <property type="molecule type" value="Genomic_DNA"/>
</dbReference>
<evidence type="ECO:0000256" key="7">
    <source>
        <dbReference type="ARBA" id="ARBA00023180"/>
    </source>
</evidence>
<reference evidence="10 11" key="1">
    <citation type="journal article" date="2015" name="Fungal Genet. Biol.">
        <title>Evolution of novel wood decay mechanisms in Agaricales revealed by the genome sequences of Fistulina hepatica and Cylindrobasidium torrendii.</title>
        <authorList>
            <person name="Floudas D."/>
            <person name="Held B.W."/>
            <person name="Riley R."/>
            <person name="Nagy L.G."/>
            <person name="Koehler G."/>
            <person name="Ransdell A.S."/>
            <person name="Younus H."/>
            <person name="Chow J."/>
            <person name="Chiniquy J."/>
            <person name="Lipzen A."/>
            <person name="Tritt A."/>
            <person name="Sun H."/>
            <person name="Haridas S."/>
            <person name="LaButti K."/>
            <person name="Ohm R.A."/>
            <person name="Kues U."/>
            <person name="Blanchette R.A."/>
            <person name="Grigoriev I.V."/>
            <person name="Minto R.E."/>
            <person name="Hibbett D.S."/>
        </authorList>
    </citation>
    <scope>NUCLEOTIDE SEQUENCE [LARGE SCALE GENOMIC DNA]</scope>
    <source>
        <strain evidence="10 11">FP15055 ss-10</strain>
    </source>
</reference>
<dbReference type="Pfam" id="PF07156">
    <property type="entry name" value="Prenylcys_lyase"/>
    <property type="match status" value="1"/>
</dbReference>
<evidence type="ECO:0000259" key="9">
    <source>
        <dbReference type="Pfam" id="PF07156"/>
    </source>
</evidence>
<dbReference type="AlphaFoldDB" id="A0A0D7BUE4"/>
<evidence type="ECO:0000256" key="3">
    <source>
        <dbReference type="ARBA" id="ARBA00022630"/>
    </source>
</evidence>
<evidence type="ECO:0000313" key="11">
    <source>
        <dbReference type="Proteomes" id="UP000054007"/>
    </source>
</evidence>
<comment type="cofactor">
    <cofactor evidence="1">
        <name>FAD</name>
        <dbReference type="ChEBI" id="CHEBI:57692"/>
    </cofactor>
</comment>
<evidence type="ECO:0000256" key="4">
    <source>
        <dbReference type="ARBA" id="ARBA00022729"/>
    </source>
</evidence>
<dbReference type="Gene3D" id="3.50.50.60">
    <property type="entry name" value="FAD/NAD(P)-binding domain"/>
    <property type="match status" value="1"/>
</dbReference>
<feature type="domain" description="Prenylcysteine lyase" evidence="9">
    <location>
        <begin position="177"/>
        <end position="512"/>
    </location>
</feature>
<protein>
    <submittedName>
        <fullName evidence="10">FAD/NAD(P)-binding domain-containing protein</fullName>
    </submittedName>
</protein>
<accession>A0A0D7BUE4</accession>
<evidence type="ECO:0000256" key="8">
    <source>
        <dbReference type="SAM" id="SignalP"/>
    </source>
</evidence>
<dbReference type="InterPro" id="IPR017046">
    <property type="entry name" value="Prenylcysteine_Oxase1"/>
</dbReference>
<dbReference type="PANTHER" id="PTHR15944">
    <property type="entry name" value="FARNESYLCYSTEINE LYASE"/>
    <property type="match status" value="1"/>
</dbReference>
<dbReference type="Proteomes" id="UP000054007">
    <property type="component" value="Unassembled WGS sequence"/>
</dbReference>
<feature type="chain" id="PRO_5002317424" evidence="8">
    <location>
        <begin position="22"/>
        <end position="537"/>
    </location>
</feature>
<keyword evidence="7" id="KW-0325">Glycoprotein</keyword>
<comment type="similarity">
    <text evidence="2">Belongs to the prenylcysteine oxidase family.</text>
</comment>